<comment type="caution">
    <text evidence="3">The sequence shown here is derived from an EMBL/GenBank/DDBJ whole genome shotgun (WGS) entry which is preliminary data.</text>
</comment>
<dbReference type="SUPFAM" id="SSF101898">
    <property type="entry name" value="NHL repeat"/>
    <property type="match status" value="1"/>
</dbReference>
<keyword evidence="4" id="KW-1185">Reference proteome</keyword>
<evidence type="ECO:0000313" key="3">
    <source>
        <dbReference type="EMBL" id="MDA5095399.1"/>
    </source>
</evidence>
<dbReference type="RefSeq" id="WP_271055107.1">
    <property type="nucleotide sequence ID" value="NZ_JAQIIO010000010.1"/>
</dbReference>
<name>A0ABT4W4F3_9RHOB</name>
<evidence type="ECO:0000313" key="4">
    <source>
        <dbReference type="Proteomes" id="UP001528040"/>
    </source>
</evidence>
<proteinExistence type="predicted"/>
<gene>
    <name evidence="3" type="ORF">O2N63_15025</name>
</gene>
<dbReference type="PIRSF" id="PIRSF031900">
    <property type="entry name" value="UCP031900"/>
    <property type="match status" value="1"/>
</dbReference>
<reference evidence="3 4" key="1">
    <citation type="submission" date="2023-01" db="EMBL/GenBank/DDBJ databases">
        <authorList>
            <person name="Yoon J.-W."/>
        </authorList>
    </citation>
    <scope>NUCLEOTIDE SEQUENCE [LARGE SCALE GENOMIC DNA]</scope>
    <source>
        <strain evidence="3 4">KMU-50</strain>
    </source>
</reference>
<organism evidence="3 4">
    <name type="scientific">Aliiroseovarius salicola</name>
    <dbReference type="NCBI Taxonomy" id="3009082"/>
    <lineage>
        <taxon>Bacteria</taxon>
        <taxon>Pseudomonadati</taxon>
        <taxon>Pseudomonadota</taxon>
        <taxon>Alphaproteobacteria</taxon>
        <taxon>Rhodobacterales</taxon>
        <taxon>Paracoccaceae</taxon>
        <taxon>Aliiroseovarius</taxon>
    </lineage>
</organism>
<feature type="signal peptide" evidence="1">
    <location>
        <begin position="1"/>
        <end position="24"/>
    </location>
</feature>
<dbReference type="InterPro" id="IPR011042">
    <property type="entry name" value="6-blade_b-propeller_TolB-like"/>
</dbReference>
<dbReference type="InterPro" id="IPR027372">
    <property type="entry name" value="Phytase-like_dom"/>
</dbReference>
<dbReference type="InterPro" id="IPR014567">
    <property type="entry name" value="UCP031900"/>
</dbReference>
<feature type="chain" id="PRO_5047451876" evidence="1">
    <location>
        <begin position="25"/>
        <end position="300"/>
    </location>
</feature>
<dbReference type="Pfam" id="PF13449">
    <property type="entry name" value="Phytase-like"/>
    <property type="match status" value="1"/>
</dbReference>
<accession>A0ABT4W4F3</accession>
<sequence>MRLRSIFALAFALVLLTAFGEAQTGNNATYQQSFRWRGDGPQFGGFSGLEVTQNGRNFTAITDRGFFVKGHIIRNEAGQIERVIDTVPAALLTDQGNPLPRFFTDSEGLAIDDQGRYFISFEARHRVQSYDTLGEASRNMPKHADFKRMQNNSSLEAMAVDAKGTLYLIPERSRSKSRFPIYRLKRGSEKWDRSQNIPRRAPYLPVGADIGPDGKLYVLERHLAGILGFTSRVRRFDLGENGPENEIELLRSGLGVHDNLEGIAVWQDDQGQIRLTMISDDNFQFFQVTELVEYVVPDGI</sequence>
<protein>
    <submittedName>
        <fullName evidence="3">Esterase-like activity of phytase family protein</fullName>
    </submittedName>
</protein>
<feature type="domain" description="Phytase-like" evidence="2">
    <location>
        <begin position="42"/>
        <end position="283"/>
    </location>
</feature>
<dbReference type="Proteomes" id="UP001528040">
    <property type="component" value="Unassembled WGS sequence"/>
</dbReference>
<keyword evidence="1" id="KW-0732">Signal</keyword>
<dbReference type="Gene3D" id="2.120.10.30">
    <property type="entry name" value="TolB, C-terminal domain"/>
    <property type="match status" value="1"/>
</dbReference>
<evidence type="ECO:0000256" key="1">
    <source>
        <dbReference type="SAM" id="SignalP"/>
    </source>
</evidence>
<dbReference type="EMBL" id="JAQIIO010000010">
    <property type="protein sequence ID" value="MDA5095399.1"/>
    <property type="molecule type" value="Genomic_DNA"/>
</dbReference>
<evidence type="ECO:0000259" key="2">
    <source>
        <dbReference type="Pfam" id="PF13449"/>
    </source>
</evidence>